<evidence type="ECO:0000256" key="18">
    <source>
        <dbReference type="SAM" id="Phobius"/>
    </source>
</evidence>
<evidence type="ECO:0000256" key="7">
    <source>
        <dbReference type="ARBA" id="ARBA00022729"/>
    </source>
</evidence>
<dbReference type="GO" id="GO:0005524">
    <property type="term" value="F:ATP binding"/>
    <property type="evidence" value="ECO:0007669"/>
    <property type="project" value="UniProtKB-UniRule"/>
</dbReference>
<dbReference type="CDD" id="cd00054">
    <property type="entry name" value="EGF_CA"/>
    <property type="match status" value="1"/>
</dbReference>
<protein>
    <recommendedName>
        <fullName evidence="19">Protein kinase domain-containing protein</fullName>
    </recommendedName>
</protein>
<keyword evidence="13 18" id="KW-0472">Membrane</keyword>
<evidence type="ECO:0000256" key="11">
    <source>
        <dbReference type="ARBA" id="ARBA00022840"/>
    </source>
</evidence>
<dbReference type="Gene3D" id="1.10.510.10">
    <property type="entry name" value="Transferase(Phosphotransferase) domain 1"/>
    <property type="match status" value="1"/>
</dbReference>
<evidence type="ECO:0000313" key="21">
    <source>
        <dbReference type="Proteomes" id="UP001085076"/>
    </source>
</evidence>
<keyword evidence="15" id="KW-0325">Glycoprotein</keyword>
<dbReference type="Pfam" id="PF13947">
    <property type="entry name" value="GUB_WAK_bind"/>
    <property type="match status" value="1"/>
</dbReference>
<accession>A0A9D5CT82</accession>
<reference evidence="20" key="1">
    <citation type="submission" date="2021-03" db="EMBL/GenBank/DDBJ databases">
        <authorList>
            <person name="Li Z."/>
            <person name="Yang C."/>
        </authorList>
    </citation>
    <scope>NUCLEOTIDE SEQUENCE</scope>
    <source>
        <strain evidence="20">Dzin_1.0</strain>
        <tissue evidence="20">Leaf</tissue>
    </source>
</reference>
<dbReference type="GO" id="GO:0005509">
    <property type="term" value="F:calcium ion binding"/>
    <property type="evidence" value="ECO:0007669"/>
    <property type="project" value="InterPro"/>
</dbReference>
<dbReference type="InterPro" id="IPR009030">
    <property type="entry name" value="Growth_fac_rcpt_cys_sf"/>
</dbReference>
<reference evidence="20" key="2">
    <citation type="journal article" date="2022" name="Hortic Res">
        <title>The genome of Dioscorea zingiberensis sheds light on the biosynthesis, origin and evolution of the medicinally important diosgenin saponins.</title>
        <authorList>
            <person name="Li Y."/>
            <person name="Tan C."/>
            <person name="Li Z."/>
            <person name="Guo J."/>
            <person name="Li S."/>
            <person name="Chen X."/>
            <person name="Wang C."/>
            <person name="Dai X."/>
            <person name="Yang H."/>
            <person name="Song W."/>
            <person name="Hou L."/>
            <person name="Xu J."/>
            <person name="Tong Z."/>
            <person name="Xu A."/>
            <person name="Yuan X."/>
            <person name="Wang W."/>
            <person name="Yang Q."/>
            <person name="Chen L."/>
            <person name="Sun Z."/>
            <person name="Wang K."/>
            <person name="Pan B."/>
            <person name="Chen J."/>
            <person name="Bao Y."/>
            <person name="Liu F."/>
            <person name="Qi X."/>
            <person name="Gang D.R."/>
            <person name="Wen J."/>
            <person name="Li J."/>
        </authorList>
    </citation>
    <scope>NUCLEOTIDE SEQUENCE</scope>
    <source>
        <strain evidence="20">Dzin_1.0</strain>
    </source>
</reference>
<comment type="function">
    <text evidence="16">Serine/threonine-protein kinase that may function as a signaling receptor of extracellular matrix component. Binding to pectin may have significance in the control of cell expansion, morphogenesis and development.</text>
</comment>
<dbReference type="PANTHER" id="PTHR27005">
    <property type="entry name" value="WALL-ASSOCIATED RECEPTOR KINASE-LIKE 21"/>
    <property type="match status" value="1"/>
</dbReference>
<organism evidence="20 21">
    <name type="scientific">Dioscorea zingiberensis</name>
    <dbReference type="NCBI Taxonomy" id="325984"/>
    <lineage>
        <taxon>Eukaryota</taxon>
        <taxon>Viridiplantae</taxon>
        <taxon>Streptophyta</taxon>
        <taxon>Embryophyta</taxon>
        <taxon>Tracheophyta</taxon>
        <taxon>Spermatophyta</taxon>
        <taxon>Magnoliopsida</taxon>
        <taxon>Liliopsida</taxon>
        <taxon>Dioscoreales</taxon>
        <taxon>Dioscoreaceae</taxon>
        <taxon>Dioscorea</taxon>
    </lineage>
</organism>
<dbReference type="GO" id="GO:0007166">
    <property type="term" value="P:cell surface receptor signaling pathway"/>
    <property type="evidence" value="ECO:0007669"/>
    <property type="project" value="InterPro"/>
</dbReference>
<dbReference type="SUPFAM" id="SSF57196">
    <property type="entry name" value="EGF/Laminin"/>
    <property type="match status" value="1"/>
</dbReference>
<dbReference type="SUPFAM" id="SSF57184">
    <property type="entry name" value="Growth factor receptor domain"/>
    <property type="match status" value="1"/>
</dbReference>
<keyword evidence="21" id="KW-1185">Reference proteome</keyword>
<evidence type="ECO:0000256" key="1">
    <source>
        <dbReference type="ARBA" id="ARBA00004479"/>
    </source>
</evidence>
<evidence type="ECO:0000259" key="19">
    <source>
        <dbReference type="PROSITE" id="PS50011"/>
    </source>
</evidence>
<keyword evidence="9 17" id="KW-0547">Nucleotide-binding</keyword>
<evidence type="ECO:0000256" key="12">
    <source>
        <dbReference type="ARBA" id="ARBA00022989"/>
    </source>
</evidence>
<dbReference type="InterPro" id="IPR011009">
    <property type="entry name" value="Kinase-like_dom_sf"/>
</dbReference>
<feature type="domain" description="Protein kinase" evidence="19">
    <location>
        <begin position="395"/>
        <end position="678"/>
    </location>
</feature>
<evidence type="ECO:0000256" key="10">
    <source>
        <dbReference type="ARBA" id="ARBA00022777"/>
    </source>
</evidence>
<evidence type="ECO:0000256" key="2">
    <source>
        <dbReference type="ARBA" id="ARBA00022527"/>
    </source>
</evidence>
<dbReference type="SMART" id="SM00220">
    <property type="entry name" value="S_TKc"/>
    <property type="match status" value="1"/>
</dbReference>
<name>A0A9D5CT82_9LILI</name>
<dbReference type="AlphaFoldDB" id="A0A9D5CT82"/>
<gene>
    <name evidence="20" type="ORF">J5N97_014905</name>
</gene>
<evidence type="ECO:0000256" key="3">
    <source>
        <dbReference type="ARBA" id="ARBA00022536"/>
    </source>
</evidence>
<evidence type="ECO:0000256" key="13">
    <source>
        <dbReference type="ARBA" id="ARBA00023136"/>
    </source>
</evidence>
<dbReference type="InterPro" id="IPR017441">
    <property type="entry name" value="Protein_kinase_ATP_BS"/>
</dbReference>
<feature type="transmembrane region" description="Helical" evidence="18">
    <location>
        <begin position="320"/>
        <end position="342"/>
    </location>
</feature>
<keyword evidence="3" id="KW-0245">EGF-like domain</keyword>
<dbReference type="GO" id="GO:0004674">
    <property type="term" value="F:protein serine/threonine kinase activity"/>
    <property type="evidence" value="ECO:0007669"/>
    <property type="project" value="UniProtKB-KW"/>
</dbReference>
<dbReference type="PROSITE" id="PS00108">
    <property type="entry name" value="PROTEIN_KINASE_ST"/>
    <property type="match status" value="1"/>
</dbReference>
<keyword evidence="2" id="KW-0723">Serine/threonine-protein kinase</keyword>
<dbReference type="SUPFAM" id="SSF56112">
    <property type="entry name" value="Protein kinase-like (PK-like)"/>
    <property type="match status" value="1"/>
</dbReference>
<dbReference type="GO" id="GO:0030247">
    <property type="term" value="F:polysaccharide binding"/>
    <property type="evidence" value="ECO:0007669"/>
    <property type="project" value="InterPro"/>
</dbReference>
<dbReference type="InterPro" id="IPR025287">
    <property type="entry name" value="WAK_GUB"/>
</dbReference>
<comment type="subcellular location">
    <subcellularLocation>
        <location evidence="1">Membrane</location>
        <topology evidence="1">Single-pass type I membrane protein</topology>
    </subcellularLocation>
</comment>
<dbReference type="Gene3D" id="2.10.25.10">
    <property type="entry name" value="Laminin"/>
    <property type="match status" value="1"/>
</dbReference>
<dbReference type="PROSITE" id="PS50011">
    <property type="entry name" value="PROTEIN_KINASE_DOM"/>
    <property type="match status" value="1"/>
</dbReference>
<evidence type="ECO:0000256" key="4">
    <source>
        <dbReference type="ARBA" id="ARBA00022553"/>
    </source>
</evidence>
<evidence type="ECO:0000256" key="8">
    <source>
        <dbReference type="ARBA" id="ARBA00022737"/>
    </source>
</evidence>
<keyword evidence="8" id="KW-0677">Repeat</keyword>
<dbReference type="FunFam" id="3.30.200.20:FF:000043">
    <property type="entry name" value="Wall-associated receptor kinase 2"/>
    <property type="match status" value="1"/>
</dbReference>
<dbReference type="Proteomes" id="UP001085076">
    <property type="component" value="Miscellaneous, Linkage group lg03"/>
</dbReference>
<sequence>MTADVLPGCRATCGNISVPYPFGISDVCHAPGFKMTCNETYDPPKLFMNTGNIEISKLSFDNVLMKGMIARVCYDELDSPTHVWTELKNTPYTFSYSRNKFTAIGCDTLALIYRLGLANIDFTSGCVSFCHDATNVVNGSCSGIGCCQTSIPRGLKRFDTMLGVVGNHSRTLNVSPCSFAFMIDQDEFEFSVSDFTGFRSRDRVPIVLDWAVGNQTCAEARSSPEFLCAGLNTNCQDSTNGPGYKCRCDEGYQGNPYLVEGCHDINECEDLESSPCVDICTNMPGSYNCSCSHGSSGDGRRDGSGCTSSSSTKTFPLVKVMLGSGLGFLFVLLSASLIYWGLKRRKLTQLRETFFKQNGGWLLLQLQVSSQEEDAAERAARIFTAEELRKATNNCHKSKIIGEGGNGVVYKGILPDNREVAIKKSRVMDPSQVEQFINEVVILSQVIHRNVVKIIGCCLETEVPLLVYEYVSNGTLTSHLYGDGNFASLSWESRLRIACETAGALAYLHSATTRPIIHRDVKSLNILLDQGYTAKVADFGASRVVPMDREYITTLVQGTLGYLDPEYFHTGMLTEKSDVYSFGVVLLELIIGEPPVSSRRCEEERSLANYFLLSIERDQLFEILEPRVVSEGDSAQLKEVAELARRCLSLTGEERPTMKEVAAELEQAKRYHSQHPWIEEDGEVETGRLLARDRSSSSASFASATNLNDQNETILSIS</sequence>
<keyword evidence="12 18" id="KW-1133">Transmembrane helix</keyword>
<dbReference type="SMART" id="SM00179">
    <property type="entry name" value="EGF_CA"/>
    <property type="match status" value="1"/>
</dbReference>
<keyword evidence="6 18" id="KW-0812">Transmembrane</keyword>
<evidence type="ECO:0000256" key="5">
    <source>
        <dbReference type="ARBA" id="ARBA00022679"/>
    </source>
</evidence>
<dbReference type="EMBL" id="JAGGNH010000003">
    <property type="protein sequence ID" value="KAJ0979431.1"/>
    <property type="molecule type" value="Genomic_DNA"/>
</dbReference>
<dbReference type="OrthoDB" id="4062651at2759"/>
<keyword evidence="4" id="KW-0597">Phosphoprotein</keyword>
<dbReference type="PANTHER" id="PTHR27005:SF283">
    <property type="entry name" value="OS02G0633066 PROTEIN"/>
    <property type="match status" value="1"/>
</dbReference>
<dbReference type="Pfam" id="PF07714">
    <property type="entry name" value="PK_Tyr_Ser-Thr"/>
    <property type="match status" value="1"/>
</dbReference>
<dbReference type="FunFam" id="2.10.25.10:FF:000038">
    <property type="entry name" value="Fibrillin 2"/>
    <property type="match status" value="1"/>
</dbReference>
<evidence type="ECO:0000256" key="6">
    <source>
        <dbReference type="ARBA" id="ARBA00022692"/>
    </source>
</evidence>
<dbReference type="InterPro" id="IPR008271">
    <property type="entry name" value="Ser/Thr_kinase_AS"/>
</dbReference>
<evidence type="ECO:0000313" key="20">
    <source>
        <dbReference type="EMBL" id="KAJ0979431.1"/>
    </source>
</evidence>
<dbReference type="SMART" id="SM00181">
    <property type="entry name" value="EGF"/>
    <property type="match status" value="2"/>
</dbReference>
<evidence type="ECO:0000256" key="15">
    <source>
        <dbReference type="ARBA" id="ARBA00023180"/>
    </source>
</evidence>
<dbReference type="InterPro" id="IPR001881">
    <property type="entry name" value="EGF-like_Ca-bd_dom"/>
</dbReference>
<evidence type="ECO:0000256" key="16">
    <source>
        <dbReference type="ARBA" id="ARBA00058961"/>
    </source>
</evidence>
<dbReference type="InterPro" id="IPR049883">
    <property type="entry name" value="NOTCH1_EGF-like"/>
</dbReference>
<dbReference type="InterPro" id="IPR000719">
    <property type="entry name" value="Prot_kinase_dom"/>
</dbReference>
<feature type="binding site" evidence="17">
    <location>
        <position position="424"/>
    </location>
    <ligand>
        <name>ATP</name>
        <dbReference type="ChEBI" id="CHEBI:30616"/>
    </ligand>
</feature>
<evidence type="ECO:0000256" key="17">
    <source>
        <dbReference type="PROSITE-ProRule" id="PRU10141"/>
    </source>
</evidence>
<dbReference type="FunFam" id="1.10.510.10:FF:000084">
    <property type="entry name" value="Wall-associated receptor kinase 2"/>
    <property type="match status" value="1"/>
</dbReference>
<evidence type="ECO:0000256" key="14">
    <source>
        <dbReference type="ARBA" id="ARBA00023157"/>
    </source>
</evidence>
<dbReference type="PROSITE" id="PS00107">
    <property type="entry name" value="PROTEIN_KINASE_ATP"/>
    <property type="match status" value="1"/>
</dbReference>
<keyword evidence="10" id="KW-0418">Kinase</keyword>
<keyword evidence="14" id="KW-1015">Disulfide bond</keyword>
<evidence type="ECO:0000256" key="9">
    <source>
        <dbReference type="ARBA" id="ARBA00022741"/>
    </source>
</evidence>
<dbReference type="PROSITE" id="PS01187">
    <property type="entry name" value="EGF_CA"/>
    <property type="match status" value="1"/>
</dbReference>
<dbReference type="GO" id="GO:0005886">
    <property type="term" value="C:plasma membrane"/>
    <property type="evidence" value="ECO:0007669"/>
    <property type="project" value="TreeGrafter"/>
</dbReference>
<comment type="caution">
    <text evidence="20">The sequence shown here is derived from an EMBL/GenBank/DDBJ whole genome shotgun (WGS) entry which is preliminary data.</text>
</comment>
<keyword evidence="11 17" id="KW-0067">ATP-binding</keyword>
<dbReference type="Gene3D" id="3.30.200.20">
    <property type="entry name" value="Phosphorylase Kinase, domain 1"/>
    <property type="match status" value="1"/>
</dbReference>
<dbReference type="InterPro" id="IPR018097">
    <property type="entry name" value="EGF_Ca-bd_CS"/>
</dbReference>
<proteinExistence type="predicted"/>
<dbReference type="InterPro" id="IPR000742">
    <property type="entry name" value="EGF"/>
</dbReference>
<dbReference type="InterPro" id="IPR001245">
    <property type="entry name" value="Ser-Thr/Tyr_kinase_cat_dom"/>
</dbReference>
<keyword evidence="7" id="KW-0732">Signal</keyword>
<dbReference type="Pfam" id="PF07645">
    <property type="entry name" value="EGF_CA"/>
    <property type="match status" value="1"/>
</dbReference>
<dbReference type="InterPro" id="IPR045274">
    <property type="entry name" value="WAK-like"/>
</dbReference>
<dbReference type="CDD" id="cd14066">
    <property type="entry name" value="STKc_IRAK"/>
    <property type="match status" value="1"/>
</dbReference>
<keyword evidence="5" id="KW-0808">Transferase</keyword>